<dbReference type="Proteomes" id="UP000595140">
    <property type="component" value="Unassembled WGS sequence"/>
</dbReference>
<dbReference type="InterPro" id="IPR006580">
    <property type="entry name" value="Znf_TTF"/>
</dbReference>
<dbReference type="PANTHER" id="PTHR45749">
    <property type="match status" value="1"/>
</dbReference>
<organism evidence="2 3">
    <name type="scientific">Cuscuta campestris</name>
    <dbReference type="NCBI Taxonomy" id="132261"/>
    <lineage>
        <taxon>Eukaryota</taxon>
        <taxon>Viridiplantae</taxon>
        <taxon>Streptophyta</taxon>
        <taxon>Embryophyta</taxon>
        <taxon>Tracheophyta</taxon>
        <taxon>Spermatophyta</taxon>
        <taxon>Magnoliopsida</taxon>
        <taxon>eudicotyledons</taxon>
        <taxon>Gunneridae</taxon>
        <taxon>Pentapetalae</taxon>
        <taxon>asterids</taxon>
        <taxon>lamiids</taxon>
        <taxon>Solanales</taxon>
        <taxon>Convolvulaceae</taxon>
        <taxon>Cuscuteae</taxon>
        <taxon>Cuscuta</taxon>
        <taxon>Cuscuta subgen. Grammica</taxon>
        <taxon>Cuscuta sect. Cleistogrammica</taxon>
    </lineage>
</organism>
<keyword evidence="3" id="KW-1185">Reference proteome</keyword>
<accession>A0A484M8J6</accession>
<dbReference type="AlphaFoldDB" id="A0A484M8J6"/>
<gene>
    <name evidence="2" type="ORF">CCAM_LOCUS26172</name>
</gene>
<dbReference type="SMART" id="SM00597">
    <property type="entry name" value="ZnF_TTF"/>
    <property type="match status" value="1"/>
</dbReference>
<protein>
    <recommendedName>
        <fullName evidence="1">TTF-type domain-containing protein</fullName>
    </recommendedName>
</protein>
<proteinExistence type="predicted"/>
<dbReference type="OrthoDB" id="1299135at2759"/>
<name>A0A484M8J6_9ASTE</name>
<evidence type="ECO:0000313" key="2">
    <source>
        <dbReference type="EMBL" id="VFQ84396.1"/>
    </source>
</evidence>
<sequence length="230" mass="26897">MSDYNRNFRPAWFDEFPWLEYSIAKDAAYCFPCYLFKNISDVGGDHFVGIGFRGWNKKGRFRKHEGGPSSPHFISVQKAADLMNEKQGISASLVKQSDQDLLNALKLVQVVKWRFQSMRTDDMWNKISNEVMEFCYKNNIFVPNMNDRYVKQNKRARNAPVVTILHHYKFDCLFEIIDRFVEELGSRTIGSWNYGKVDASTLLLLKIERRESSPLKTPHSRMGLEQMYIS</sequence>
<dbReference type="PANTHER" id="PTHR45749:SF37">
    <property type="entry name" value="OS05G0311600 PROTEIN"/>
    <property type="match status" value="1"/>
</dbReference>
<evidence type="ECO:0000313" key="3">
    <source>
        <dbReference type="Proteomes" id="UP000595140"/>
    </source>
</evidence>
<dbReference type="EMBL" id="OOIL02002721">
    <property type="protein sequence ID" value="VFQ84396.1"/>
    <property type="molecule type" value="Genomic_DNA"/>
</dbReference>
<evidence type="ECO:0000259" key="1">
    <source>
        <dbReference type="SMART" id="SM00597"/>
    </source>
</evidence>
<reference evidence="2 3" key="1">
    <citation type="submission" date="2018-04" db="EMBL/GenBank/DDBJ databases">
        <authorList>
            <person name="Vogel A."/>
        </authorList>
    </citation>
    <scope>NUCLEOTIDE SEQUENCE [LARGE SCALE GENOMIC DNA]</scope>
</reference>
<feature type="domain" description="TTF-type" evidence="1">
    <location>
        <begin position="4"/>
        <end position="95"/>
    </location>
</feature>